<evidence type="ECO:0000259" key="6">
    <source>
        <dbReference type="PROSITE" id="PS50850"/>
    </source>
</evidence>
<feature type="transmembrane region" description="Helical" evidence="5">
    <location>
        <begin position="513"/>
        <end position="533"/>
    </location>
</feature>
<dbReference type="InterPro" id="IPR036259">
    <property type="entry name" value="MFS_trans_sf"/>
</dbReference>
<dbReference type="Pfam" id="PF00083">
    <property type="entry name" value="Sugar_tr"/>
    <property type="match status" value="1"/>
</dbReference>
<feature type="domain" description="Major facilitator superfamily (MFS) profile" evidence="6">
    <location>
        <begin position="100"/>
        <end position="538"/>
    </location>
</feature>
<feature type="transmembrane region" description="Helical" evidence="5">
    <location>
        <begin position="204"/>
        <end position="225"/>
    </location>
</feature>
<keyword evidence="4 5" id="KW-0472">Membrane</keyword>
<feature type="transmembrane region" description="Helical" evidence="5">
    <location>
        <begin position="149"/>
        <end position="171"/>
    </location>
</feature>
<proteinExistence type="evidence at transcript level"/>
<protein>
    <submittedName>
        <fullName evidence="7">Organic cation transporter protein-like</fullName>
    </submittedName>
</protein>
<reference evidence="7" key="1">
    <citation type="submission" date="2017-11" db="EMBL/GenBank/DDBJ databases">
        <title>The sensing device of the deep-sea amphipod.</title>
        <authorList>
            <person name="Kobayashi H."/>
            <person name="Nagahama T."/>
            <person name="Arai W."/>
            <person name="Sasagawa Y."/>
            <person name="Umeda M."/>
            <person name="Hayashi T."/>
            <person name="Nikaido I."/>
            <person name="Watanabe H."/>
            <person name="Oguri K."/>
            <person name="Kitazato H."/>
            <person name="Fujioka K."/>
            <person name="Kido Y."/>
            <person name="Takami H."/>
        </authorList>
    </citation>
    <scope>NUCLEOTIDE SEQUENCE</scope>
    <source>
        <tissue evidence="7">Whole body</tissue>
    </source>
</reference>
<evidence type="ECO:0000256" key="3">
    <source>
        <dbReference type="ARBA" id="ARBA00022989"/>
    </source>
</evidence>
<evidence type="ECO:0000256" key="5">
    <source>
        <dbReference type="SAM" id="Phobius"/>
    </source>
</evidence>
<feature type="transmembrane region" description="Helical" evidence="5">
    <location>
        <begin position="178"/>
        <end position="198"/>
    </location>
</feature>
<name>A0A6A7FYK0_9CRUS</name>
<dbReference type="PANTHER" id="PTHR24064">
    <property type="entry name" value="SOLUTE CARRIER FAMILY 22 MEMBER"/>
    <property type="match status" value="1"/>
</dbReference>
<dbReference type="InterPro" id="IPR005828">
    <property type="entry name" value="MFS_sugar_transport-like"/>
</dbReference>
<dbReference type="GO" id="GO:0022857">
    <property type="term" value="F:transmembrane transporter activity"/>
    <property type="evidence" value="ECO:0007669"/>
    <property type="project" value="InterPro"/>
</dbReference>
<comment type="subcellular location">
    <subcellularLocation>
        <location evidence="1">Membrane</location>
        <topology evidence="1">Multi-pass membrane protein</topology>
    </subcellularLocation>
</comment>
<accession>A0A6A7FYK0</accession>
<dbReference type="InterPro" id="IPR020846">
    <property type="entry name" value="MFS_dom"/>
</dbReference>
<evidence type="ECO:0000256" key="4">
    <source>
        <dbReference type="ARBA" id="ARBA00023136"/>
    </source>
</evidence>
<dbReference type="GO" id="GO:0016020">
    <property type="term" value="C:membrane"/>
    <property type="evidence" value="ECO:0007669"/>
    <property type="project" value="UniProtKB-SubCell"/>
</dbReference>
<dbReference type="AlphaFoldDB" id="A0A6A7FYK0"/>
<evidence type="ECO:0000256" key="1">
    <source>
        <dbReference type="ARBA" id="ARBA00004141"/>
    </source>
</evidence>
<feature type="transmembrane region" description="Helical" evidence="5">
    <location>
        <begin position="28"/>
        <end position="50"/>
    </location>
</feature>
<keyword evidence="2 5" id="KW-0812">Transmembrane</keyword>
<feature type="transmembrane region" description="Helical" evidence="5">
    <location>
        <begin position="452"/>
        <end position="475"/>
    </location>
</feature>
<keyword evidence="3 5" id="KW-1133">Transmembrane helix</keyword>
<sequence>MSNELNTDPMDFDDILPHVGEFGRYQKWLFMAMAPFCFNLVLIYFPHIFITLEPQHWCKVPQMQVVPADQRRQFISPPSTDMAGKLDGCLMYDVDYNSVASSYLAGNHTLPHPDTPTIQCTDWEYDFSAVGGYPSIVSELNWVCSRGDFAATAQSIFFVGAIVGGLLVGGLADRFGRIPVLVATNVIGAVSCLLTATVSSFAEYAVYKFLAGLAFDNIFVMMYVLALEYFAPQHRTLVANMSIAIFYTLGTVLVPWFAIWVSDWRLFSVLCAVPMMFGAMAYFLVPESVRWLMSQGRTAESIKIVKKIAYVNRKIIPDEVLKKFEMSINGSYSSSSSGSPDEVAAAEEEMKNASLLGLLKTPAQLRTVILVALFWMLVSLCYDGHLRNVANLPLDIFITFTVACATELPADTILTLTLDRWGRRWYAFGSMFMSGVFSLLVVVVPLDHVLTIATLAIMGRFFVNIAFNIGLQYTAEILPTVIRAQGVSAVHIAGYVAALISPQIVLLGRQSPMTPLIVLGGLSVVAGCLALFLPETLHADLPQTLQEGELFCRNFQFWSFPCIDKAPAPPPATPSPRASFIRPRPLLRGESYRSSVLRQRRKETIYLPPPS</sequence>
<feature type="transmembrane region" description="Helical" evidence="5">
    <location>
        <begin position="397"/>
        <end position="418"/>
    </location>
</feature>
<evidence type="ECO:0000313" key="7">
    <source>
        <dbReference type="EMBL" id="LAC23500.1"/>
    </source>
</evidence>
<feature type="transmembrane region" description="Helical" evidence="5">
    <location>
        <begin position="365"/>
        <end position="385"/>
    </location>
</feature>
<dbReference type="SUPFAM" id="SSF103473">
    <property type="entry name" value="MFS general substrate transporter"/>
    <property type="match status" value="1"/>
</dbReference>
<dbReference type="Gene3D" id="1.20.1250.20">
    <property type="entry name" value="MFS general substrate transporter like domains"/>
    <property type="match status" value="1"/>
</dbReference>
<dbReference type="PROSITE" id="PS50850">
    <property type="entry name" value="MFS"/>
    <property type="match status" value="1"/>
</dbReference>
<feature type="transmembrane region" description="Helical" evidence="5">
    <location>
        <begin position="425"/>
        <end position="446"/>
    </location>
</feature>
<evidence type="ECO:0000256" key="2">
    <source>
        <dbReference type="ARBA" id="ARBA00022692"/>
    </source>
</evidence>
<feature type="transmembrane region" description="Helical" evidence="5">
    <location>
        <begin position="264"/>
        <end position="285"/>
    </location>
</feature>
<feature type="transmembrane region" description="Helical" evidence="5">
    <location>
        <begin position="487"/>
        <end position="507"/>
    </location>
</feature>
<feature type="transmembrane region" description="Helical" evidence="5">
    <location>
        <begin position="237"/>
        <end position="258"/>
    </location>
</feature>
<organism evidence="7">
    <name type="scientific">Hirondellea gigas</name>
    <dbReference type="NCBI Taxonomy" id="1518452"/>
    <lineage>
        <taxon>Eukaryota</taxon>
        <taxon>Metazoa</taxon>
        <taxon>Ecdysozoa</taxon>
        <taxon>Arthropoda</taxon>
        <taxon>Crustacea</taxon>
        <taxon>Multicrustacea</taxon>
        <taxon>Malacostraca</taxon>
        <taxon>Eumalacostraca</taxon>
        <taxon>Peracarida</taxon>
        <taxon>Amphipoda</taxon>
        <taxon>Amphilochidea</taxon>
        <taxon>Lysianassida</taxon>
        <taxon>Lysianassidira</taxon>
        <taxon>Lysianassoidea</taxon>
        <taxon>Lysianassidae</taxon>
        <taxon>Hirondellea</taxon>
    </lineage>
</organism>
<dbReference type="EMBL" id="IACT01004303">
    <property type="protein sequence ID" value="LAC23500.1"/>
    <property type="molecule type" value="mRNA"/>
</dbReference>